<dbReference type="InterPro" id="IPR020103">
    <property type="entry name" value="PsdUridine_synth_cat_dom_sf"/>
</dbReference>
<dbReference type="GO" id="GO:0160148">
    <property type="term" value="F:tRNA pseudouridine(55) synthase activity"/>
    <property type="evidence" value="ECO:0007669"/>
    <property type="project" value="UniProtKB-EC"/>
</dbReference>
<dbReference type="PANTHER" id="PTHR21568:SF0">
    <property type="entry name" value="TRNA PSEUDOURIDINE SYNTHASE PUS10"/>
    <property type="match status" value="1"/>
</dbReference>
<dbReference type="Pfam" id="PF21238">
    <property type="entry name" value="Pus10_C"/>
    <property type="match status" value="1"/>
</dbReference>
<dbReference type="PANTHER" id="PTHR21568">
    <property type="entry name" value="TRNA PSEUDOURIDINE SYNTHASE PUS10"/>
    <property type="match status" value="1"/>
</dbReference>
<dbReference type="Gene3D" id="3.30.70.2510">
    <property type="match status" value="1"/>
</dbReference>
<comment type="similarity">
    <text evidence="1">Belongs to the pseudouridine synthase Pus10 family.</text>
</comment>
<keyword evidence="3" id="KW-0819">tRNA processing</keyword>
<dbReference type="FunFam" id="3.30.70.2510:FF:000001">
    <property type="entry name" value="tRNA pseudouridine synthase Pus10"/>
    <property type="match status" value="1"/>
</dbReference>
<reference evidence="7" key="1">
    <citation type="journal article" date="2008" name="ISME J.">
        <title>Genomic patterns of recombination, clonal divergence and environment in marine microbial populations.</title>
        <authorList>
            <person name="Konstantinidis K.T."/>
            <person name="Delong E.F."/>
        </authorList>
    </citation>
    <scope>NUCLEOTIDE SEQUENCE</scope>
</reference>
<gene>
    <name evidence="7" type="ORF">ALOHA_HF4000ANIW141C7ctg1g22</name>
</gene>
<organism evidence="7">
    <name type="scientific">uncultured marine microorganism HF4000_ANIW141C7</name>
    <dbReference type="NCBI Taxonomy" id="455536"/>
    <lineage>
        <taxon>unclassified sequences</taxon>
        <taxon>environmental samples</taxon>
    </lineage>
</organism>
<name>B3T5C9_9ZZZZ</name>
<dbReference type="EMBL" id="EU016609">
    <property type="protein sequence ID" value="ABZ07788.1"/>
    <property type="molecule type" value="Genomic_DNA"/>
</dbReference>
<dbReference type="AlphaFoldDB" id="B3T5C9"/>
<dbReference type="GO" id="GO:0003723">
    <property type="term" value="F:RNA binding"/>
    <property type="evidence" value="ECO:0007669"/>
    <property type="project" value="InterPro"/>
</dbReference>
<protein>
    <recommendedName>
        <fullName evidence="2">tRNA pseudouridine(55) synthase</fullName>
        <ecNumber evidence="2">5.4.99.25</ecNumber>
    </recommendedName>
</protein>
<evidence type="ECO:0000259" key="6">
    <source>
        <dbReference type="Pfam" id="PF21238"/>
    </source>
</evidence>
<keyword evidence="4" id="KW-0413">Isomerase</keyword>
<evidence type="ECO:0000256" key="4">
    <source>
        <dbReference type="ARBA" id="ARBA00023235"/>
    </source>
</evidence>
<dbReference type="EC" id="5.4.99.25" evidence="2"/>
<evidence type="ECO:0000256" key="1">
    <source>
        <dbReference type="ARBA" id="ARBA00009652"/>
    </source>
</evidence>
<dbReference type="InterPro" id="IPR048741">
    <property type="entry name" value="Pus10-like_C"/>
</dbReference>
<evidence type="ECO:0000256" key="2">
    <source>
        <dbReference type="ARBA" id="ARBA00012787"/>
    </source>
</evidence>
<dbReference type="NCBIfam" id="TIGR01213">
    <property type="entry name" value="pseudo_Pus10arc"/>
    <property type="match status" value="1"/>
</dbReference>
<accession>B3T5C9</accession>
<evidence type="ECO:0000313" key="7">
    <source>
        <dbReference type="EMBL" id="ABZ07788.1"/>
    </source>
</evidence>
<evidence type="ECO:0000256" key="3">
    <source>
        <dbReference type="ARBA" id="ARBA00022694"/>
    </source>
</evidence>
<dbReference type="GO" id="GO:0031119">
    <property type="term" value="P:tRNA pseudouridine synthesis"/>
    <property type="evidence" value="ECO:0007669"/>
    <property type="project" value="TreeGrafter"/>
</dbReference>
<proteinExistence type="inferred from homology"/>
<dbReference type="Gene3D" id="3.30.70.3190">
    <property type="match status" value="1"/>
</dbReference>
<dbReference type="InterPro" id="IPR039894">
    <property type="entry name" value="Pus10-like"/>
</dbReference>
<feature type="domain" description="Pus10-like C-terminal" evidence="6">
    <location>
        <begin position="290"/>
        <end position="531"/>
    </location>
</feature>
<dbReference type="SUPFAM" id="SSF55120">
    <property type="entry name" value="Pseudouridine synthase"/>
    <property type="match status" value="1"/>
</dbReference>
<sequence length="534" mass="59244">MTPPLTSLCFPLSITQNNYLSRPIKTPLSGPEALKGDPPLAQASQRGIPSPAAVGDSMSQNDTDGQAAAPDAEDEWQLYATAGYAAAENPWDDLVAVNEKPEEAEEWFDGDDFEVEGATIDWDSPPCPAPLGIAHMVRIGACDTCLHRVGGRRTDEVGAAGGALLRASAFARDKELESFTPPDLCPLCEDLFSDVDNIVERIVEQTGELDHGSLQIGIHVPKDLLAEEDRIRTRHGAGGSRPFKAAFTSAIKAGVAERMDGVSFVKERPDLMILIDCLTLRVNVDIRPVFIYGRYRKLGRGIPQTRWPCRACRGRATGCEACEETGLQYPDSVQDLIGETFRDALSADDTSFHGMGREDIDVRCLGRGRPFVLEIKRPRIRRVDLEKIMHAVNTSAAEKIEISDLRWTNRSEVSRIKETRAEKSYTIRFTLENPPDEKQIIAAINSLSGVTLEQQTPKRVSHRRADKKRRRKVVSIDRIEIFDKEIQFSVRCEAGTYVKELVHSDEGRTVPSIASVLEQDCQVLWLDVEDIHAD</sequence>
<feature type="region of interest" description="Disordered" evidence="5">
    <location>
        <begin position="21"/>
        <end position="71"/>
    </location>
</feature>
<evidence type="ECO:0000256" key="5">
    <source>
        <dbReference type="SAM" id="MobiDB-lite"/>
    </source>
</evidence>